<name>A0A4R2PWY4_9PSEU</name>
<feature type="domain" description="Intradiol ring-cleavage dioxygenases" evidence="4">
    <location>
        <begin position="35"/>
        <end position="162"/>
    </location>
</feature>
<dbReference type="NCBIfam" id="TIGR02423">
    <property type="entry name" value="protocat_alph"/>
    <property type="match status" value="1"/>
</dbReference>
<protein>
    <submittedName>
        <fullName evidence="5">Protocatechuate 3,4-dioxygenase alpha subunit</fullName>
    </submittedName>
</protein>
<dbReference type="InterPro" id="IPR000627">
    <property type="entry name" value="Intradiol_dOase_C"/>
</dbReference>
<dbReference type="PANTHER" id="PTHR33711">
    <property type="entry name" value="DIOXYGENASE, PUTATIVE (AFU_ORTHOLOGUE AFUA_2G02910)-RELATED"/>
    <property type="match status" value="1"/>
</dbReference>
<dbReference type="GO" id="GO:0008199">
    <property type="term" value="F:ferric iron binding"/>
    <property type="evidence" value="ECO:0007669"/>
    <property type="project" value="InterPro"/>
</dbReference>
<dbReference type="OrthoDB" id="4417174at2"/>
<dbReference type="AlphaFoldDB" id="A0A4R2PWY4"/>
<dbReference type="Pfam" id="PF00775">
    <property type="entry name" value="Dioxygenase_C"/>
    <property type="match status" value="1"/>
</dbReference>
<evidence type="ECO:0000259" key="4">
    <source>
        <dbReference type="Pfam" id="PF00775"/>
    </source>
</evidence>
<dbReference type="Proteomes" id="UP000294911">
    <property type="component" value="Unassembled WGS sequence"/>
</dbReference>
<keyword evidence="2 5" id="KW-0223">Dioxygenase</keyword>
<keyword evidence="6" id="KW-1185">Reference proteome</keyword>
<dbReference type="SUPFAM" id="SSF49482">
    <property type="entry name" value="Aromatic compound dioxygenase"/>
    <property type="match status" value="1"/>
</dbReference>
<evidence type="ECO:0000256" key="1">
    <source>
        <dbReference type="ARBA" id="ARBA00007825"/>
    </source>
</evidence>
<dbReference type="InterPro" id="IPR012786">
    <property type="entry name" value="Protocat_dOase_a"/>
</dbReference>
<dbReference type="GO" id="GO:0018578">
    <property type="term" value="F:protocatechuate 3,4-dioxygenase activity"/>
    <property type="evidence" value="ECO:0007669"/>
    <property type="project" value="InterPro"/>
</dbReference>
<gene>
    <name evidence="5" type="ORF">EV191_12920</name>
</gene>
<dbReference type="InterPro" id="IPR015889">
    <property type="entry name" value="Intradiol_dOase_core"/>
</dbReference>
<proteinExistence type="inferred from homology"/>
<dbReference type="InterPro" id="IPR050770">
    <property type="entry name" value="Intradiol_RC_Dioxygenase"/>
</dbReference>
<dbReference type="EMBL" id="SLXQ01000029">
    <property type="protein sequence ID" value="TCP40682.1"/>
    <property type="molecule type" value="Genomic_DNA"/>
</dbReference>
<keyword evidence="3" id="KW-0560">Oxidoreductase</keyword>
<dbReference type="RefSeq" id="WP_132881266.1">
    <property type="nucleotide sequence ID" value="NZ_SLXQ01000029.1"/>
</dbReference>
<evidence type="ECO:0000313" key="6">
    <source>
        <dbReference type="Proteomes" id="UP000294911"/>
    </source>
</evidence>
<reference evidence="5 6" key="1">
    <citation type="submission" date="2019-03" db="EMBL/GenBank/DDBJ databases">
        <title>Genomic Encyclopedia of Type Strains, Phase IV (KMG-IV): sequencing the most valuable type-strain genomes for metagenomic binning, comparative biology and taxonomic classification.</title>
        <authorList>
            <person name="Goeker M."/>
        </authorList>
    </citation>
    <scope>NUCLEOTIDE SEQUENCE [LARGE SCALE GENOMIC DNA]</scope>
    <source>
        <strain evidence="5 6">DSM 45765</strain>
    </source>
</reference>
<comment type="similarity">
    <text evidence="1">Belongs to the intradiol ring-cleavage dioxygenase family.</text>
</comment>
<evidence type="ECO:0000256" key="3">
    <source>
        <dbReference type="ARBA" id="ARBA00023002"/>
    </source>
</evidence>
<evidence type="ECO:0000256" key="2">
    <source>
        <dbReference type="ARBA" id="ARBA00022964"/>
    </source>
</evidence>
<dbReference type="Gene3D" id="2.60.130.10">
    <property type="entry name" value="Aromatic compound dioxygenase"/>
    <property type="match status" value="1"/>
</dbReference>
<dbReference type="CDD" id="cd03463">
    <property type="entry name" value="3_4-PCD_alpha"/>
    <property type="match status" value="1"/>
</dbReference>
<organism evidence="5 6">
    <name type="scientific">Tamaricihabitans halophyticus</name>
    <dbReference type="NCBI Taxonomy" id="1262583"/>
    <lineage>
        <taxon>Bacteria</taxon>
        <taxon>Bacillati</taxon>
        <taxon>Actinomycetota</taxon>
        <taxon>Actinomycetes</taxon>
        <taxon>Pseudonocardiales</taxon>
        <taxon>Pseudonocardiaceae</taxon>
        <taxon>Tamaricihabitans</taxon>
    </lineage>
</organism>
<evidence type="ECO:0000313" key="5">
    <source>
        <dbReference type="EMBL" id="TCP40682.1"/>
    </source>
</evidence>
<sequence>MTELGSTPAQTVGPYLAIGLPWPDGPYATVEDAEHAVWIRGIVYDGAGVPVPDALVETWQADQYGRFASPADSNEVATGFRGFGRCPTDLEGLYGIRTVRPGPVREPDGVEQAPHIDVAVFARGLLHQVVTRIYFPENERANAADPVLTRVPMERRDTLIARIGPDGYRFDVRLQGAGETVFFDV</sequence>
<dbReference type="PANTHER" id="PTHR33711:SF9">
    <property type="entry name" value="PROTOCATECHUATE 3,4-DIOXYGENASE ALPHA CHAIN"/>
    <property type="match status" value="1"/>
</dbReference>
<accession>A0A4R2PWY4</accession>
<comment type="caution">
    <text evidence="5">The sequence shown here is derived from an EMBL/GenBank/DDBJ whole genome shotgun (WGS) entry which is preliminary data.</text>
</comment>